<comment type="caution">
    <text evidence="2">The sequence shown here is derived from an EMBL/GenBank/DDBJ whole genome shotgun (WGS) entry which is preliminary data.</text>
</comment>
<sequence>MDKLEKAKVVKAKPVRKAAVKKPVAKAKPVRKAAVKKPVAKAKPVRKAAVKKPVAKAKPVRKTAVKKPAAKKTAQLSAVDTAFGFIKRYKKGVSTAALMEKTGFDQKKVYNIIYKLNTLGKIKSVGKGVYVKA</sequence>
<protein>
    <recommendedName>
        <fullName evidence="3">Replication protein A C-terminal domain-containing protein</fullName>
    </recommendedName>
</protein>
<reference evidence="2" key="1">
    <citation type="journal article" date="2014" name="Front. Microbiol.">
        <title>High frequency of phylogenetically diverse reductive dehalogenase-homologous genes in deep subseafloor sedimentary metagenomes.</title>
        <authorList>
            <person name="Kawai M."/>
            <person name="Futagami T."/>
            <person name="Toyoda A."/>
            <person name="Takaki Y."/>
            <person name="Nishi S."/>
            <person name="Hori S."/>
            <person name="Arai W."/>
            <person name="Tsubouchi T."/>
            <person name="Morono Y."/>
            <person name="Uchiyama I."/>
            <person name="Ito T."/>
            <person name="Fujiyama A."/>
            <person name="Inagaki F."/>
            <person name="Takami H."/>
        </authorList>
    </citation>
    <scope>NUCLEOTIDE SEQUENCE</scope>
    <source>
        <strain evidence="2">Expedition CK06-06</strain>
    </source>
</reference>
<evidence type="ECO:0000256" key="1">
    <source>
        <dbReference type="SAM" id="MobiDB-lite"/>
    </source>
</evidence>
<organism evidence="2">
    <name type="scientific">marine sediment metagenome</name>
    <dbReference type="NCBI Taxonomy" id="412755"/>
    <lineage>
        <taxon>unclassified sequences</taxon>
        <taxon>metagenomes</taxon>
        <taxon>ecological metagenomes</taxon>
    </lineage>
</organism>
<feature type="region of interest" description="Disordered" evidence="1">
    <location>
        <begin position="20"/>
        <end position="67"/>
    </location>
</feature>
<name>X1S6L8_9ZZZZ</name>
<dbReference type="EMBL" id="BARW01022725">
    <property type="protein sequence ID" value="GAI88538.1"/>
    <property type="molecule type" value="Genomic_DNA"/>
</dbReference>
<dbReference type="AlphaFoldDB" id="X1S6L8"/>
<proteinExistence type="predicted"/>
<accession>X1S6L8</accession>
<gene>
    <name evidence="2" type="ORF">S12H4_37839</name>
</gene>
<evidence type="ECO:0000313" key="2">
    <source>
        <dbReference type="EMBL" id="GAI88538.1"/>
    </source>
</evidence>
<evidence type="ECO:0008006" key="3">
    <source>
        <dbReference type="Google" id="ProtNLM"/>
    </source>
</evidence>